<dbReference type="InterPro" id="IPR051092">
    <property type="entry name" value="FYVE_RhoGEF_PH"/>
</dbReference>
<keyword evidence="6" id="KW-0862">Zinc</keyword>
<feature type="compositionally biased region" description="Low complexity" evidence="9">
    <location>
        <begin position="760"/>
        <end position="771"/>
    </location>
</feature>
<dbReference type="PROSITE" id="PS50003">
    <property type="entry name" value="PH_DOMAIN"/>
    <property type="match status" value="1"/>
</dbReference>
<evidence type="ECO:0000256" key="6">
    <source>
        <dbReference type="ARBA" id="ARBA00022833"/>
    </source>
</evidence>
<feature type="compositionally biased region" description="Low complexity" evidence="9">
    <location>
        <begin position="593"/>
        <end position="604"/>
    </location>
</feature>
<evidence type="ECO:0000256" key="1">
    <source>
        <dbReference type="ARBA" id="ARBA00004245"/>
    </source>
</evidence>
<dbReference type="InterPro" id="IPR011011">
    <property type="entry name" value="Znf_FYVE_PHD"/>
</dbReference>
<feature type="compositionally biased region" description="Pro residues" evidence="9">
    <location>
        <begin position="791"/>
        <end position="801"/>
    </location>
</feature>
<evidence type="ECO:0000313" key="13">
    <source>
        <dbReference type="EMBL" id="KYR02877.1"/>
    </source>
</evidence>
<dbReference type="InParanoid" id="A0A152A9Y5"/>
<dbReference type="InterPro" id="IPR013083">
    <property type="entry name" value="Znf_RING/FYVE/PHD"/>
</dbReference>
<evidence type="ECO:0000256" key="8">
    <source>
        <dbReference type="PROSITE-ProRule" id="PRU00091"/>
    </source>
</evidence>
<dbReference type="SUPFAM" id="SSF50729">
    <property type="entry name" value="PH domain-like"/>
    <property type="match status" value="1"/>
</dbReference>
<dbReference type="GO" id="GO:0005085">
    <property type="term" value="F:guanyl-nucleotide exchange factor activity"/>
    <property type="evidence" value="ECO:0007669"/>
    <property type="project" value="UniProtKB-KW"/>
</dbReference>
<dbReference type="GO" id="GO:0005737">
    <property type="term" value="C:cytoplasm"/>
    <property type="evidence" value="ECO:0007669"/>
    <property type="project" value="TreeGrafter"/>
</dbReference>
<evidence type="ECO:0000256" key="7">
    <source>
        <dbReference type="ARBA" id="ARBA00023212"/>
    </source>
</evidence>
<evidence type="ECO:0000259" key="10">
    <source>
        <dbReference type="PROSITE" id="PS50003"/>
    </source>
</evidence>
<dbReference type="CDD" id="cd00160">
    <property type="entry name" value="RhoGEF"/>
    <property type="match status" value="1"/>
</dbReference>
<evidence type="ECO:0000256" key="4">
    <source>
        <dbReference type="ARBA" id="ARBA00022723"/>
    </source>
</evidence>
<evidence type="ECO:0000256" key="5">
    <source>
        <dbReference type="ARBA" id="ARBA00022771"/>
    </source>
</evidence>
<dbReference type="STRING" id="361077.A0A152A9Y5"/>
<keyword evidence="5 8" id="KW-0863">Zinc-finger</keyword>
<accession>A0A152A9Y5</accession>
<dbReference type="Proteomes" id="UP000076078">
    <property type="component" value="Unassembled WGS sequence"/>
</dbReference>
<dbReference type="SUPFAM" id="SSF48065">
    <property type="entry name" value="DBL homology domain (DH-domain)"/>
    <property type="match status" value="1"/>
</dbReference>
<dbReference type="Gene3D" id="3.30.40.10">
    <property type="entry name" value="Zinc/RING finger domain, C3HC4 (zinc finger)"/>
    <property type="match status" value="1"/>
</dbReference>
<feature type="region of interest" description="Disordered" evidence="9">
    <location>
        <begin position="454"/>
        <end position="473"/>
    </location>
</feature>
<dbReference type="OMA" id="CDICANK"/>
<keyword evidence="3" id="KW-0344">Guanine-nucleotide releasing factor</keyword>
<comment type="caution">
    <text evidence="13">The sequence shown here is derived from an EMBL/GenBank/DDBJ whole genome shotgun (WGS) entry which is preliminary data.</text>
</comment>
<feature type="region of interest" description="Disordered" evidence="9">
    <location>
        <begin position="493"/>
        <end position="859"/>
    </location>
</feature>
<evidence type="ECO:0000259" key="12">
    <source>
        <dbReference type="PROSITE" id="PS50178"/>
    </source>
</evidence>
<dbReference type="Pfam" id="PF01363">
    <property type="entry name" value="FYVE"/>
    <property type="match status" value="1"/>
</dbReference>
<dbReference type="InterPro" id="IPR035899">
    <property type="entry name" value="DBL_dom_sf"/>
</dbReference>
<dbReference type="Pfam" id="PF00621">
    <property type="entry name" value="RhoGEF"/>
    <property type="match status" value="1"/>
</dbReference>
<feature type="compositionally biased region" description="Polar residues" evidence="9">
    <location>
        <begin position="803"/>
        <end position="834"/>
    </location>
</feature>
<dbReference type="AlphaFoldDB" id="A0A152A9Y5"/>
<dbReference type="PROSITE" id="PS50178">
    <property type="entry name" value="ZF_FYVE"/>
    <property type="match status" value="1"/>
</dbReference>
<dbReference type="SMART" id="SM00325">
    <property type="entry name" value="RhoGEF"/>
    <property type="match status" value="1"/>
</dbReference>
<evidence type="ECO:0000259" key="11">
    <source>
        <dbReference type="PROSITE" id="PS50010"/>
    </source>
</evidence>
<feature type="compositionally biased region" description="Pro residues" evidence="9">
    <location>
        <begin position="631"/>
        <end position="652"/>
    </location>
</feature>
<dbReference type="GO" id="GO:0008270">
    <property type="term" value="F:zinc ion binding"/>
    <property type="evidence" value="ECO:0007669"/>
    <property type="project" value="UniProtKB-KW"/>
</dbReference>
<dbReference type="PROSITE" id="PS50010">
    <property type="entry name" value="DH_2"/>
    <property type="match status" value="1"/>
</dbReference>
<reference evidence="13 14" key="1">
    <citation type="submission" date="2015-12" db="EMBL/GenBank/DDBJ databases">
        <title>Dictyostelia acquired genes for synthesis and detection of signals that induce cell-type specialization by lateral gene transfer from prokaryotes.</title>
        <authorList>
            <person name="Gloeckner G."/>
            <person name="Schaap P."/>
        </authorList>
    </citation>
    <scope>NUCLEOTIDE SEQUENCE [LARGE SCALE GENOMIC DNA]</scope>
    <source>
        <strain evidence="13 14">TK</strain>
    </source>
</reference>
<dbReference type="Pfam" id="PF00169">
    <property type="entry name" value="PH"/>
    <property type="match status" value="1"/>
</dbReference>
<dbReference type="Gene3D" id="1.20.900.10">
    <property type="entry name" value="Dbl homology (DH) domain"/>
    <property type="match status" value="1"/>
</dbReference>
<keyword evidence="14" id="KW-1185">Reference proteome</keyword>
<feature type="compositionally biased region" description="Low complexity" evidence="9">
    <location>
        <begin position="458"/>
        <end position="473"/>
    </location>
</feature>
<dbReference type="InterPro" id="IPR001849">
    <property type="entry name" value="PH_domain"/>
</dbReference>
<protein>
    <submittedName>
        <fullName evidence="13">Pleckstrin (PH) domain-containing protein</fullName>
    </submittedName>
</protein>
<feature type="domain" description="FYVE-type" evidence="12">
    <location>
        <begin position="388"/>
        <end position="448"/>
    </location>
</feature>
<evidence type="ECO:0000313" key="14">
    <source>
        <dbReference type="Proteomes" id="UP000076078"/>
    </source>
</evidence>
<keyword evidence="2" id="KW-0963">Cytoplasm</keyword>
<dbReference type="SMART" id="SM00064">
    <property type="entry name" value="FYVE"/>
    <property type="match status" value="1"/>
</dbReference>
<feature type="compositionally biased region" description="Polar residues" evidence="9">
    <location>
        <begin position="706"/>
        <end position="715"/>
    </location>
</feature>
<keyword evidence="4" id="KW-0479">Metal-binding</keyword>
<feature type="domain" description="DH" evidence="11">
    <location>
        <begin position="33"/>
        <end position="216"/>
    </location>
</feature>
<gene>
    <name evidence="13" type="ORF">DLAC_00350</name>
</gene>
<dbReference type="GO" id="GO:0005856">
    <property type="term" value="C:cytoskeleton"/>
    <property type="evidence" value="ECO:0007669"/>
    <property type="project" value="UniProtKB-SubCell"/>
</dbReference>
<dbReference type="FunCoup" id="A0A152A9Y5">
    <property type="interactions" value="425"/>
</dbReference>
<evidence type="ECO:0000256" key="2">
    <source>
        <dbReference type="ARBA" id="ARBA00022490"/>
    </source>
</evidence>
<proteinExistence type="predicted"/>
<keyword evidence="7" id="KW-0206">Cytoskeleton</keyword>
<dbReference type="OrthoDB" id="245697at2759"/>
<dbReference type="InterPro" id="IPR017455">
    <property type="entry name" value="Znf_FYVE-rel"/>
</dbReference>
<dbReference type="PANTHER" id="PTHR12673:SF62">
    <property type="entry name" value="PLECKSTRIN DOMAIN-CONTAINING PROTEIN"/>
    <property type="match status" value="1"/>
</dbReference>
<comment type="subcellular location">
    <subcellularLocation>
        <location evidence="1">Cytoplasm</location>
        <location evidence="1">Cytoskeleton</location>
    </subcellularLocation>
</comment>
<dbReference type="SMART" id="SM00233">
    <property type="entry name" value="PH"/>
    <property type="match status" value="1"/>
</dbReference>
<dbReference type="InterPro" id="IPR000219">
    <property type="entry name" value="DH_dom"/>
</dbReference>
<feature type="compositionally biased region" description="Low complexity" evidence="9">
    <location>
        <begin position="653"/>
        <end position="690"/>
    </location>
</feature>
<name>A0A152A9Y5_TIELA</name>
<dbReference type="Gene3D" id="2.30.29.30">
    <property type="entry name" value="Pleckstrin-homology domain (PH domain)/Phosphotyrosine-binding domain (PTB)"/>
    <property type="match status" value="1"/>
</dbReference>
<dbReference type="InterPro" id="IPR000306">
    <property type="entry name" value="Znf_FYVE"/>
</dbReference>
<feature type="domain" description="PH" evidence="10">
    <location>
        <begin position="245"/>
        <end position="361"/>
    </location>
</feature>
<feature type="compositionally biased region" description="Low complexity" evidence="9">
    <location>
        <begin position="726"/>
        <end position="742"/>
    </location>
</feature>
<sequence>MTTVETQQEFYIENSNNEVSQQQTTEYTIEESHRTKLIKEVYTTEKSYNQHLLNAISFYLEPLRSGQPAVLENHMILSIFSNIEGIKELSDAIILDLERILYDEQSESIFQPFLSRSKQFQSFISYGKNQGNSIETIQKLQEKKPSFVSFLQTVRESQQSKLDLNSLLITPVQRMPRYKLLFNELLKNTEPDHRDFKDIEAVLELVTKTTQCVNEEIRKQENKAKVEQIQNCLVGGPRLINDQRLFVREGCLMKVCRKAIKPRWFFLFTDAVMYTSFNPNSLAENAGTGAFSPPTTAMHTTYTFHRLIMLSDINKIKDVKDRDNQKNAFQIVSSSQKSFTVFSETVKEKNNWLNDFRELLAGTKIETNSSATYEHTLGTEEVPVWVPDKEASKCMFCNDSFTIINRRHHCRNCGKVVCGSCSSGKKLIPNIKKNKPVRVCLFCFDYITINEKEQSNPLSSSTGNLSHSNSSNNLIGNDKYNTITRLNSLLGHDQQNKKSSRSNSNANLTAFLPSSPDGTTKEKDYSSSGTLKKKLFGGGSKEKRENSLPIQPTSDTHKDFNRTQSEPAFFLKPGQKGIPLPMTPTSIIHKNNNDQNNSSTSSSNGKETLKFQSPEFPKNKLPNMITSSSKPPLPSTPPPPTSNLPPLPPTPVPNTSNTSTPNLSTLSNSNSDISNNSNINVIRRTNRSNSQPMPPPPILKTTPTPSSNSNINLSTKPKPPIPISPQPSSSNINNNDSINGSPTTATFITPNKAPKPPQRSPSNSNIQQPQPQQQPLPQLPQNNSNIVSKRPLPPTTPPPPLINNVQKETNLNVNSSHSDSNTITDGQDQQQQANIAKRPLPIPIPKQPVVKRALPTPPQ</sequence>
<dbReference type="EMBL" id="LODT01000001">
    <property type="protein sequence ID" value="KYR02877.1"/>
    <property type="molecule type" value="Genomic_DNA"/>
</dbReference>
<dbReference type="InterPro" id="IPR011993">
    <property type="entry name" value="PH-like_dom_sf"/>
</dbReference>
<evidence type="ECO:0000256" key="3">
    <source>
        <dbReference type="ARBA" id="ARBA00022658"/>
    </source>
</evidence>
<dbReference type="SUPFAM" id="SSF57903">
    <property type="entry name" value="FYVE/PHD zinc finger"/>
    <property type="match status" value="1"/>
</dbReference>
<organism evidence="13 14">
    <name type="scientific">Tieghemostelium lacteum</name>
    <name type="common">Slime mold</name>
    <name type="synonym">Dictyostelium lacteum</name>
    <dbReference type="NCBI Taxonomy" id="361077"/>
    <lineage>
        <taxon>Eukaryota</taxon>
        <taxon>Amoebozoa</taxon>
        <taxon>Evosea</taxon>
        <taxon>Eumycetozoa</taxon>
        <taxon>Dictyostelia</taxon>
        <taxon>Dictyosteliales</taxon>
        <taxon>Raperosteliaceae</taxon>
        <taxon>Tieghemostelium</taxon>
    </lineage>
</organism>
<evidence type="ECO:0000256" key="9">
    <source>
        <dbReference type="SAM" id="MobiDB-lite"/>
    </source>
</evidence>
<dbReference type="PANTHER" id="PTHR12673">
    <property type="entry name" value="FACIOGENITAL DYSPLASIA PROTEIN"/>
    <property type="match status" value="1"/>
</dbReference>